<accession>A0A5C4UW63</accession>
<evidence type="ECO:0008006" key="3">
    <source>
        <dbReference type="Google" id="ProtNLM"/>
    </source>
</evidence>
<evidence type="ECO:0000313" key="2">
    <source>
        <dbReference type="Proteomes" id="UP000312512"/>
    </source>
</evidence>
<dbReference type="EMBL" id="VDLX02000038">
    <property type="protein sequence ID" value="KAB8183000.1"/>
    <property type="molecule type" value="Genomic_DNA"/>
</dbReference>
<name>A0A5C4UW63_9ACTN</name>
<keyword evidence="2" id="KW-1185">Reference proteome</keyword>
<reference evidence="1 2" key="1">
    <citation type="submission" date="2019-10" db="EMBL/GenBank/DDBJ databases">
        <title>Nonomuraea sp. nov., isolated from Phyllanthus amarus.</title>
        <authorList>
            <person name="Klykleung N."/>
            <person name="Tanasupawat S."/>
        </authorList>
    </citation>
    <scope>NUCLEOTIDE SEQUENCE [LARGE SCALE GENOMIC DNA]</scope>
    <source>
        <strain evidence="1 2">PA1-10</strain>
    </source>
</reference>
<evidence type="ECO:0000313" key="1">
    <source>
        <dbReference type="EMBL" id="KAB8183000.1"/>
    </source>
</evidence>
<organism evidence="1 2">
    <name type="scientific">Nonomuraea phyllanthi</name>
    <dbReference type="NCBI Taxonomy" id="2219224"/>
    <lineage>
        <taxon>Bacteria</taxon>
        <taxon>Bacillati</taxon>
        <taxon>Actinomycetota</taxon>
        <taxon>Actinomycetes</taxon>
        <taxon>Streptosporangiales</taxon>
        <taxon>Streptosporangiaceae</taxon>
        <taxon>Nonomuraea</taxon>
    </lineage>
</organism>
<sequence length="144" mass="16318">MEKPDFGYAVHVPQGWDESLPDMKISPWETARFGDPADRRHNFTVYRAPTPPIWTASETAERVQARLKATGFGEFQITSAEIDGRAGTRLDGVKRDAGRTWAIRQYFVVAHDVCFTLGFGSFMPEEDDWLFTAMAERFEILALA</sequence>
<dbReference type="AlphaFoldDB" id="A0A5C4UW63"/>
<dbReference type="Proteomes" id="UP000312512">
    <property type="component" value="Unassembled WGS sequence"/>
</dbReference>
<dbReference type="OrthoDB" id="3214026at2"/>
<protein>
    <recommendedName>
        <fullName evidence="3">DUF1795 domain-containing protein</fullName>
    </recommendedName>
</protein>
<gene>
    <name evidence="1" type="ORF">FH608_049595</name>
</gene>
<comment type="caution">
    <text evidence="1">The sequence shown here is derived from an EMBL/GenBank/DDBJ whole genome shotgun (WGS) entry which is preliminary data.</text>
</comment>
<proteinExistence type="predicted"/>